<dbReference type="EMBL" id="JAHLQT010033114">
    <property type="protein sequence ID" value="KAG7159636.1"/>
    <property type="molecule type" value="Genomic_DNA"/>
</dbReference>
<feature type="region of interest" description="Disordered" evidence="2">
    <location>
        <begin position="1"/>
        <end position="201"/>
    </location>
</feature>
<feature type="region of interest" description="Disordered" evidence="2">
    <location>
        <begin position="1496"/>
        <end position="1553"/>
    </location>
</feature>
<feature type="compositionally biased region" description="Basic and acidic residues" evidence="2">
    <location>
        <begin position="9"/>
        <end position="23"/>
    </location>
</feature>
<feature type="compositionally biased region" description="Low complexity" evidence="2">
    <location>
        <begin position="1766"/>
        <end position="1779"/>
    </location>
</feature>
<feature type="region of interest" description="Disordered" evidence="2">
    <location>
        <begin position="1876"/>
        <end position="1900"/>
    </location>
</feature>
<gene>
    <name evidence="3" type="ORF">Hamer_G004319</name>
</gene>
<feature type="compositionally biased region" description="Polar residues" evidence="2">
    <location>
        <begin position="1506"/>
        <end position="1515"/>
    </location>
</feature>
<feature type="region of interest" description="Disordered" evidence="2">
    <location>
        <begin position="1118"/>
        <end position="1160"/>
    </location>
</feature>
<proteinExistence type="predicted"/>
<feature type="region of interest" description="Disordered" evidence="2">
    <location>
        <begin position="380"/>
        <end position="400"/>
    </location>
</feature>
<keyword evidence="1" id="KW-0175">Coiled coil</keyword>
<feature type="compositionally biased region" description="Basic and acidic residues" evidence="2">
    <location>
        <begin position="699"/>
        <end position="712"/>
    </location>
</feature>
<feature type="compositionally biased region" description="Basic and acidic residues" evidence="2">
    <location>
        <begin position="1324"/>
        <end position="1356"/>
    </location>
</feature>
<feature type="compositionally biased region" description="Basic and acidic residues" evidence="2">
    <location>
        <begin position="858"/>
        <end position="868"/>
    </location>
</feature>
<feature type="region of interest" description="Disordered" evidence="2">
    <location>
        <begin position="2278"/>
        <end position="2305"/>
    </location>
</feature>
<feature type="region of interest" description="Disordered" evidence="2">
    <location>
        <begin position="2210"/>
        <end position="2232"/>
    </location>
</feature>
<feature type="region of interest" description="Disordered" evidence="2">
    <location>
        <begin position="1324"/>
        <end position="1361"/>
    </location>
</feature>
<feature type="compositionally biased region" description="Pro residues" evidence="2">
    <location>
        <begin position="528"/>
        <end position="539"/>
    </location>
</feature>
<protein>
    <submittedName>
        <fullName evidence="3">Uncharacterized protein</fullName>
    </submittedName>
</protein>
<feature type="compositionally biased region" description="Basic and acidic residues" evidence="2">
    <location>
        <begin position="342"/>
        <end position="352"/>
    </location>
</feature>
<organism evidence="3 4">
    <name type="scientific">Homarus americanus</name>
    <name type="common">American lobster</name>
    <dbReference type="NCBI Taxonomy" id="6706"/>
    <lineage>
        <taxon>Eukaryota</taxon>
        <taxon>Metazoa</taxon>
        <taxon>Ecdysozoa</taxon>
        <taxon>Arthropoda</taxon>
        <taxon>Crustacea</taxon>
        <taxon>Multicrustacea</taxon>
        <taxon>Malacostraca</taxon>
        <taxon>Eumalacostraca</taxon>
        <taxon>Eucarida</taxon>
        <taxon>Decapoda</taxon>
        <taxon>Pleocyemata</taxon>
        <taxon>Astacidea</taxon>
        <taxon>Nephropoidea</taxon>
        <taxon>Nephropidae</taxon>
        <taxon>Homarus</taxon>
    </lineage>
</organism>
<feature type="region of interest" description="Disordered" evidence="2">
    <location>
        <begin position="1387"/>
        <end position="1409"/>
    </location>
</feature>
<feature type="region of interest" description="Disordered" evidence="2">
    <location>
        <begin position="228"/>
        <end position="247"/>
    </location>
</feature>
<feature type="compositionally biased region" description="Polar residues" evidence="2">
    <location>
        <begin position="2055"/>
        <end position="2069"/>
    </location>
</feature>
<feature type="region of interest" description="Disordered" evidence="2">
    <location>
        <begin position="2040"/>
        <end position="2087"/>
    </location>
</feature>
<evidence type="ECO:0000313" key="4">
    <source>
        <dbReference type="Proteomes" id="UP000747542"/>
    </source>
</evidence>
<sequence>MTVTPEPCHGQEERSRVVSEPRELLVGQQEPSLSVIEPIELSHSQEELPTTVTRATEPCHNLEELPQTVTEPTEPRYDAEEPSQTVTELTEPRYDAEEPSQTVIEPTEPRYDAEEPSQTVTELTEPRYDAEEPSQTVIEPTEPRYDAEEPSQTVPHDQEKFSQTVTEPTEPYHDQVPSLTVTTPTEPSREELGPTEVDGTTSVTTELLPNKCTVSNLEAVCVPLGSPPSPVEDVEEGTTTSTPSAPPCVVPHSQNHTLHADDFVYSDAIQKVDNKLLHITKLFTPGQGEKVEGQKHQDSVTVVIDGVDDVTNQHGSDSVCENSEVTEELLVVRDSSSCVSDDETKDRTAGCSDKDAAPPCDNNEGVVTEDNCEAMRKQPVERGARGGTASREGSLGVEPTTCLVGRGTGVSERAALITRQQQVGRPTPPRCTRFPLDIICGTKFQLQHKAGEHSPSRLTRHRLSSLGHVQPLTLSPSQANNGARSKSASRIGSGHAESLPYTHESGLCGGGTEGSNSNKPENNLKALPPVPPPPPPPPSVLPIDAVLENKIKLTIDSCAGNVSNDNKVVEPVEAPAHWLTGGTEENIEPDGPPEVYKDDRIESDWETSGQTITEASCQCSNDSHKNVSSTVVESVSVDQVLVPVDEEPPGIVEGYFKGDTSELVVPLSGLNDLEVDQARGDSEVQCVNKVSPPHPSVSRQDDPSKEDLRPIIKETTPPSTAGEERGGHLQDEEPHHKSHQEQQKQEEPKKQKNQEQKQQEGSEVSEESVEVLTAAVPAAHTPAGVSHQPHQTISPESPHETDSSRRASLLNFEPNILYIDESESGSDLGEHFSEEASDEPSSDTKHECVGPEVTTDTYSREGCDKGDQQADNGPQAPFPHPLTPPPQTHTLTGEDIVQLSPNETPVTINKVVCELERNDSVSSDEVVPQPQYVVGVDTAAAPPLVCDRRSLGRDESVEEYEQALEVVTPDPSHGFSHSSASVATVVRVDTPNSPHNHMHLADDELEDEFVDASDTIDTVKGDACLVKTIPDLVPPHHTHSCSLTSQPVTAVGVTSREAVISGTISVSTSDLQSSGTSCVSSGDMSGTHSGGIVGTLSVSPSGGLSDLLLQDSCHLPIASQNTGSDAPEDGSVSSGSHLTDPDMLASASASSTGSETWWTSGGGPVARRDLLPLDEDEDEAHWRALLAVKIPESEEDPTGYESDEDFDTVDADMQRLEEKLKKFEKELGENNEGAPGEGEKIVCLPYDSALRSQDIEALCISPLPKVFPAVRSAKTKHLSLMTRLEVQEYEDSASESESESEAVSSSDSADFLFVKTKIKLKPGDRKCRSLDQKRSKDYNILNKSREDKKRGGRGRENSYGCEEQLDLSSLNLPVTTLEEETGYAIPDTQQPVMSDGAGGSSTPTGHDVSDECPAPPQMVNVPPDMEQLGGGGEETSHALLHCEDHILLGYIWHEEDGMSSVDFEGLEDFQSFEGQGALMIMFEDDNDDDMFCDELSDGDVLPEATDVSSGQQSSKEYLAEGTEGEDEPGWSRASGSNTLPRAPQRSRRGSERTFVAAFKNSLKKATKYLGPKSETQPRKASQGTEDSEWSQHNNNNNKATTAHLPRGLSYPERRCSMGVGVGEGSSAGVYNVQSGRVAAVMTHSPISDSEGPEAYCSSGEYYAAPAQCVNTSDEDPPPPLLPSFAQGGHFQPQNHTLDIHNFTHDTSGPPPAPPPRWVQRKLHAPQDLNAGVPRGLPPSVQGDCYTHSVLSQPPAPSNSHVLAQSSHTTTHTLPSTELPTDGNEMQFFLVGIPNILPARGETRLPVVSPGMNERLGGRDREPIEDMPPPLPAPPVYDDKFVPGDSWLPDNYPQHTNSNYSCVVPNHRLVRDNTDLPLDSTLHASDAPPALPSHKPTSVKQLKRKQQEKVLRQEAEEAVGCTFCMGTPLTRARPPEDSGHWRQPSPHPRGISDRRSWPPRVSCLVPLTRWSLPILTYNNLSPQTQRLTTNEQPFLYSDGALTDADDDDDVCPYYHPANFHDPTHCMLPSSVCCAPIHPPPDSADSQISLSEKPHTDTTTSRSPGQTSSPDSDSDPYWTPVTHLTSSHHPRPLACCTQVSVLPPSPSASPRLSLTTPALTTDSWTNTVDTNSYRNPHVQPAQLTSESWIPAEEHNPQTHAENHRPTITTVFWAPTVNTSQPEGERPPEPTHYWTPTVDTHLLSYLEEQHVHTGDTHETVQDAPNSLPSAHKPLSASTSVVNCPEASYPLTPSLAATLACYSCPLLIFMSVMDLTSEHVSSENGRACDRPTGSLGPPPPSLAHTNPPLWEAFSSTSSVEWDPTLKYSASESEVDSG</sequence>
<feature type="compositionally biased region" description="Basic and acidic residues" evidence="2">
    <location>
        <begin position="722"/>
        <end position="760"/>
    </location>
</feature>
<feature type="region of interest" description="Disordered" evidence="2">
    <location>
        <begin position="1931"/>
        <end position="1954"/>
    </location>
</feature>
<keyword evidence="4" id="KW-1185">Reference proteome</keyword>
<reference evidence="3" key="1">
    <citation type="journal article" date="2021" name="Sci. Adv.">
        <title>The American lobster genome reveals insights on longevity, neural, and immune adaptations.</title>
        <authorList>
            <person name="Polinski J.M."/>
            <person name="Zimin A.V."/>
            <person name="Clark K.F."/>
            <person name="Kohn A.B."/>
            <person name="Sadowski N."/>
            <person name="Timp W."/>
            <person name="Ptitsyn A."/>
            <person name="Khanna P."/>
            <person name="Romanova D.Y."/>
            <person name="Williams P."/>
            <person name="Greenwood S.J."/>
            <person name="Moroz L.L."/>
            <person name="Walt D.R."/>
            <person name="Bodnar A.G."/>
        </authorList>
    </citation>
    <scope>NUCLEOTIDE SEQUENCE</scope>
    <source>
        <strain evidence="3">GMGI-L3</strain>
    </source>
</reference>
<feature type="region of interest" description="Disordered" evidence="2">
    <location>
        <begin position="1743"/>
        <end position="1779"/>
    </location>
</feature>
<evidence type="ECO:0000256" key="1">
    <source>
        <dbReference type="SAM" id="Coils"/>
    </source>
</evidence>
<name>A0A8J5MQ46_HOMAM</name>
<comment type="caution">
    <text evidence="3">The sequence shown here is derived from an EMBL/GenBank/DDBJ whole genome shotgun (WGS) entry which is preliminary data.</text>
</comment>
<evidence type="ECO:0000256" key="2">
    <source>
        <dbReference type="SAM" id="MobiDB-lite"/>
    </source>
</evidence>
<feature type="region of interest" description="Disordered" evidence="2">
    <location>
        <begin position="470"/>
        <end position="539"/>
    </location>
</feature>
<feature type="region of interest" description="Disordered" evidence="2">
    <location>
        <begin position="1566"/>
        <end position="1609"/>
    </location>
</feature>
<feature type="compositionally biased region" description="Pro residues" evidence="2">
    <location>
        <begin position="876"/>
        <end position="887"/>
    </location>
</feature>
<feature type="compositionally biased region" description="Polar residues" evidence="2">
    <location>
        <begin position="150"/>
        <end position="167"/>
    </location>
</feature>
<dbReference type="Proteomes" id="UP000747542">
    <property type="component" value="Unassembled WGS sequence"/>
</dbReference>
<evidence type="ECO:0000313" key="3">
    <source>
        <dbReference type="EMBL" id="KAG7159636.1"/>
    </source>
</evidence>
<feature type="region of interest" description="Disordered" evidence="2">
    <location>
        <begin position="676"/>
        <end position="892"/>
    </location>
</feature>
<feature type="coiled-coil region" evidence="1">
    <location>
        <begin position="1206"/>
        <end position="1233"/>
    </location>
</feature>
<feature type="compositionally biased region" description="Polar residues" evidence="2">
    <location>
        <begin position="472"/>
        <end position="490"/>
    </location>
</feature>
<feature type="region of interest" description="Disordered" evidence="2">
    <location>
        <begin position="333"/>
        <end position="352"/>
    </location>
</feature>
<accession>A0A8J5MQ46</accession>
<feature type="compositionally biased region" description="Polar residues" evidence="2">
    <location>
        <begin position="177"/>
        <end position="186"/>
    </location>
</feature>
<feature type="compositionally biased region" description="Low complexity" evidence="2">
    <location>
        <begin position="1145"/>
        <end position="1159"/>
    </location>
</feature>